<evidence type="ECO:0000313" key="7">
    <source>
        <dbReference type="Proteomes" id="UP000543556"/>
    </source>
</evidence>
<dbReference type="Pfam" id="PF04347">
    <property type="entry name" value="FliO"/>
    <property type="match status" value="1"/>
</dbReference>
<proteinExistence type="inferred from homology"/>
<comment type="caution">
    <text evidence="6">The sequence shown here is derived from an EMBL/GenBank/DDBJ whole genome shotgun (WGS) entry which is preliminary data.</text>
</comment>
<evidence type="ECO:0000256" key="3">
    <source>
        <dbReference type="ARBA" id="ARBA00022989"/>
    </source>
</evidence>
<gene>
    <name evidence="6" type="primary">fliO</name>
    <name evidence="6" type="ORF">G6034_15170</name>
</gene>
<feature type="transmembrane region" description="Helical" evidence="5">
    <location>
        <begin position="6"/>
        <end position="24"/>
    </location>
</feature>
<dbReference type="NCBIfam" id="TIGR03500">
    <property type="entry name" value="FliO_TIGR"/>
    <property type="match status" value="1"/>
</dbReference>
<comment type="subcellular location">
    <subcellularLocation>
        <location evidence="5">Cell membrane</location>
    </subcellularLocation>
    <subcellularLocation>
        <location evidence="5">Bacterial flagellum basal body</location>
    </subcellularLocation>
</comment>
<name>A0A7Y7LZ62_9MICC</name>
<comment type="similarity">
    <text evidence="5">Belongs to the FliO/MopB family.</text>
</comment>
<dbReference type="EMBL" id="JAAMFM010000027">
    <property type="protein sequence ID" value="NVM96220.1"/>
    <property type="molecule type" value="Genomic_DNA"/>
</dbReference>
<keyword evidence="7" id="KW-1185">Reference proteome</keyword>
<sequence length="147" mass="15763">MDTLLLVLRVGLSLGVVVVLLWMVQKRWSKGSRAGAEADLAVVSRRSVGQKASVVVVDADGRRFLLGVTEHSINVLHDAPAPIPVDEPAFDESMRAAGMGPRGMDDAGSRALRARHHRPRQEALSGSILSPKTWQQAGAAVRKGLNL</sequence>
<keyword evidence="6" id="KW-0966">Cell projection</keyword>
<organism evidence="6 7">
    <name type="scientific">Arthrobacter wenxiniae</name>
    <dbReference type="NCBI Taxonomy" id="2713570"/>
    <lineage>
        <taxon>Bacteria</taxon>
        <taxon>Bacillati</taxon>
        <taxon>Actinomycetota</taxon>
        <taxon>Actinomycetes</taxon>
        <taxon>Micrococcales</taxon>
        <taxon>Micrococcaceae</taxon>
        <taxon>Arthrobacter</taxon>
    </lineage>
</organism>
<keyword evidence="5" id="KW-0975">Bacterial flagellum</keyword>
<keyword evidence="3 5" id="KW-1133">Transmembrane helix</keyword>
<accession>A0A7Y7LZ62</accession>
<dbReference type="GO" id="GO:0044781">
    <property type="term" value="P:bacterial-type flagellum organization"/>
    <property type="evidence" value="ECO:0007669"/>
    <property type="project" value="UniProtKB-UniRule"/>
</dbReference>
<dbReference type="GO" id="GO:0009425">
    <property type="term" value="C:bacterial-type flagellum basal body"/>
    <property type="evidence" value="ECO:0007669"/>
    <property type="project" value="UniProtKB-SubCell"/>
</dbReference>
<evidence type="ECO:0000313" key="6">
    <source>
        <dbReference type="EMBL" id="NVM96220.1"/>
    </source>
</evidence>
<evidence type="ECO:0000256" key="1">
    <source>
        <dbReference type="ARBA" id="ARBA00022475"/>
    </source>
</evidence>
<dbReference type="GO" id="GO:0005886">
    <property type="term" value="C:plasma membrane"/>
    <property type="evidence" value="ECO:0007669"/>
    <property type="project" value="UniProtKB-SubCell"/>
</dbReference>
<keyword evidence="2 5" id="KW-0812">Transmembrane</keyword>
<keyword evidence="6" id="KW-0282">Flagellum</keyword>
<evidence type="ECO:0000256" key="4">
    <source>
        <dbReference type="ARBA" id="ARBA00023136"/>
    </source>
</evidence>
<dbReference type="InterPro" id="IPR022781">
    <property type="entry name" value="Flagellar_biosynth_FliO"/>
</dbReference>
<reference evidence="6 7" key="1">
    <citation type="submission" date="2020-02" db="EMBL/GenBank/DDBJ databases">
        <title>Genome sequence of strain AETb3-4.</title>
        <authorList>
            <person name="Gao J."/>
            <person name="Zhang X."/>
        </authorList>
    </citation>
    <scope>NUCLEOTIDE SEQUENCE [LARGE SCALE GENOMIC DNA]</scope>
    <source>
        <strain evidence="6 7">AETb3-4</strain>
    </source>
</reference>
<evidence type="ECO:0000256" key="2">
    <source>
        <dbReference type="ARBA" id="ARBA00022692"/>
    </source>
</evidence>
<keyword evidence="1 5" id="KW-1003">Cell membrane</keyword>
<dbReference type="AlphaFoldDB" id="A0A7Y7LZ62"/>
<keyword evidence="4 5" id="KW-0472">Membrane</keyword>
<evidence type="ECO:0000256" key="5">
    <source>
        <dbReference type="RuleBase" id="RU362064"/>
    </source>
</evidence>
<dbReference type="RefSeq" id="WP_176635943.1">
    <property type="nucleotide sequence ID" value="NZ_JAAMFM010000027.1"/>
</dbReference>
<dbReference type="Proteomes" id="UP000543556">
    <property type="component" value="Unassembled WGS sequence"/>
</dbReference>
<protein>
    <recommendedName>
        <fullName evidence="5">Flagellar protein</fullName>
    </recommendedName>
</protein>
<keyword evidence="6" id="KW-0969">Cilium</keyword>